<evidence type="ECO:0000256" key="1">
    <source>
        <dbReference type="ARBA" id="ARBA00001709"/>
    </source>
</evidence>
<dbReference type="Pfam" id="PF16113">
    <property type="entry name" value="ECH_2"/>
    <property type="match status" value="1"/>
</dbReference>
<dbReference type="InterPro" id="IPR045004">
    <property type="entry name" value="ECH_dom"/>
</dbReference>
<dbReference type="FunFam" id="3.90.226.10:FF:000026">
    <property type="entry name" value="3-hydroxyisobutyryl-CoA hydrolase, mitochondrial"/>
    <property type="match status" value="1"/>
</dbReference>
<dbReference type="CDD" id="cd06558">
    <property type="entry name" value="crotonase-like"/>
    <property type="match status" value="1"/>
</dbReference>
<gene>
    <name evidence="5" type="ORF">AUP42_11050</name>
</gene>
<sequence length="366" mass="39939">MSSENATSPPHGNEASVVFSKDGAIGHILLNRPKALNALDLPMVDAITAKLREWENDETVVAIVIEGAGEKAFCAGGDIRGLYDARKRDDDALLDAFYRREYCLNNYIATYPKPYIALMNGITMGGGVGVSVHGHFRVVTERTLFAMPETGIGFFPDVGGGYFLSRCPGQIGLYLGLTGARIKAADCLYADLATHNVNSENIAALKSDLSAIEGGNDPFAAVKKVLDDHHVKGEEGILNTLRTEVDKLFGADTVADIFAALDASSTDFAKETAKILRSKSPIAVCVTFEQIRQGRDMTLAQDLAMEFRLSQRTVRMPDLFEGVRAVIVDKDHSPKWQHADIGQVDPRDVAAYFDLLPEDKELKLQF</sequence>
<dbReference type="RefSeq" id="WP_062948751.1">
    <property type="nucleotide sequence ID" value="NZ_LPVY01000003.1"/>
</dbReference>
<dbReference type="Gene3D" id="3.90.226.10">
    <property type="entry name" value="2-enoyl-CoA Hydratase, Chain A, domain 1"/>
    <property type="match status" value="1"/>
</dbReference>
<organism evidence="5 6">
    <name type="scientific">Thalassospira lucentensis</name>
    <dbReference type="NCBI Taxonomy" id="168935"/>
    <lineage>
        <taxon>Bacteria</taxon>
        <taxon>Pseudomonadati</taxon>
        <taxon>Pseudomonadota</taxon>
        <taxon>Alphaproteobacteria</taxon>
        <taxon>Rhodospirillales</taxon>
        <taxon>Thalassospiraceae</taxon>
        <taxon>Thalassospira</taxon>
    </lineage>
</organism>
<dbReference type="SUPFAM" id="SSF52096">
    <property type="entry name" value="ClpP/crotonase"/>
    <property type="match status" value="1"/>
</dbReference>
<dbReference type="NCBIfam" id="NF004127">
    <property type="entry name" value="PRK05617.1"/>
    <property type="match status" value="1"/>
</dbReference>
<dbReference type="PANTHER" id="PTHR43176:SF3">
    <property type="entry name" value="3-HYDROXYISOBUTYRYL-COA HYDROLASE, MITOCHONDRIAL"/>
    <property type="match status" value="1"/>
</dbReference>
<dbReference type="GO" id="GO:0006574">
    <property type="term" value="P:L-valine catabolic process"/>
    <property type="evidence" value="ECO:0007669"/>
    <property type="project" value="TreeGrafter"/>
</dbReference>
<dbReference type="InterPro" id="IPR029045">
    <property type="entry name" value="ClpP/crotonase-like_dom_sf"/>
</dbReference>
<dbReference type="EC" id="3.1.2.4" evidence="2"/>
<dbReference type="EMBL" id="LPVY01000003">
    <property type="protein sequence ID" value="KZB68007.1"/>
    <property type="molecule type" value="Genomic_DNA"/>
</dbReference>
<feature type="domain" description="Enoyl-CoA hydratase/isomerase" evidence="4">
    <location>
        <begin position="25"/>
        <end position="353"/>
    </location>
</feature>
<dbReference type="InterPro" id="IPR032259">
    <property type="entry name" value="HIBYL-CoA-H"/>
</dbReference>
<dbReference type="GO" id="GO:0003860">
    <property type="term" value="F:3-hydroxyisobutyryl-CoA hydrolase activity"/>
    <property type="evidence" value="ECO:0007669"/>
    <property type="project" value="UniProtKB-EC"/>
</dbReference>
<proteinExistence type="predicted"/>
<comment type="caution">
    <text evidence="5">The sequence shown here is derived from an EMBL/GenBank/DDBJ whole genome shotgun (WGS) entry which is preliminary data.</text>
</comment>
<evidence type="ECO:0000313" key="5">
    <source>
        <dbReference type="EMBL" id="KZB68007.1"/>
    </source>
</evidence>
<dbReference type="OrthoDB" id="9790967at2"/>
<keyword evidence="3" id="KW-0378">Hydrolase</keyword>
<dbReference type="AlphaFoldDB" id="A0A154L996"/>
<dbReference type="Proteomes" id="UP000076335">
    <property type="component" value="Unassembled WGS sequence"/>
</dbReference>
<evidence type="ECO:0000313" key="6">
    <source>
        <dbReference type="Proteomes" id="UP000076335"/>
    </source>
</evidence>
<comment type="catalytic activity">
    <reaction evidence="1">
        <text>3-hydroxy-2-methylpropanoyl-CoA + H2O = 3-hydroxy-2-methylpropanoate + CoA + H(+)</text>
        <dbReference type="Rhea" id="RHEA:20888"/>
        <dbReference type="ChEBI" id="CHEBI:11805"/>
        <dbReference type="ChEBI" id="CHEBI:15377"/>
        <dbReference type="ChEBI" id="CHEBI:15378"/>
        <dbReference type="ChEBI" id="CHEBI:57287"/>
        <dbReference type="ChEBI" id="CHEBI:57340"/>
        <dbReference type="EC" id="3.1.2.4"/>
    </reaction>
</comment>
<accession>A0A154L996</accession>
<dbReference type="PANTHER" id="PTHR43176">
    <property type="entry name" value="3-HYDROXYISOBUTYRYL-COA HYDROLASE-RELATED"/>
    <property type="match status" value="1"/>
</dbReference>
<protein>
    <recommendedName>
        <fullName evidence="2">3-hydroxyisobutyryl-CoA hydrolase</fullName>
        <ecNumber evidence="2">3.1.2.4</ecNumber>
    </recommendedName>
</protein>
<reference evidence="5 6" key="1">
    <citation type="submission" date="2015-12" db="EMBL/GenBank/DDBJ databases">
        <title>Genome sequence of Thalassospira lucentensis MCCC 1A02072.</title>
        <authorList>
            <person name="Lu L."/>
            <person name="Lai Q."/>
            <person name="Shao Z."/>
            <person name="Qian P."/>
        </authorList>
    </citation>
    <scope>NUCLEOTIDE SEQUENCE [LARGE SCALE GENOMIC DNA]</scope>
    <source>
        <strain evidence="5 6">MCCC 1A02072</strain>
    </source>
</reference>
<evidence type="ECO:0000256" key="3">
    <source>
        <dbReference type="ARBA" id="ARBA00022801"/>
    </source>
</evidence>
<name>A0A154L996_9PROT</name>
<evidence type="ECO:0000256" key="2">
    <source>
        <dbReference type="ARBA" id="ARBA00011915"/>
    </source>
</evidence>
<evidence type="ECO:0000259" key="4">
    <source>
        <dbReference type="Pfam" id="PF16113"/>
    </source>
</evidence>